<reference evidence="2" key="1">
    <citation type="submission" date="2020-07" db="EMBL/GenBank/DDBJ databases">
        <title>Multicomponent nature underlies the extraordinary mechanical properties of spider dragline silk.</title>
        <authorList>
            <person name="Kono N."/>
            <person name="Nakamura H."/>
            <person name="Mori M."/>
            <person name="Yoshida Y."/>
            <person name="Ohtoshi R."/>
            <person name="Malay A.D."/>
            <person name="Moran D.A.P."/>
            <person name="Tomita M."/>
            <person name="Numata K."/>
            <person name="Arakawa K."/>
        </authorList>
    </citation>
    <scope>NUCLEOTIDE SEQUENCE</scope>
</reference>
<proteinExistence type="predicted"/>
<dbReference type="AlphaFoldDB" id="A0A8X6F2R0"/>
<feature type="compositionally biased region" description="Polar residues" evidence="1">
    <location>
        <begin position="91"/>
        <end position="103"/>
    </location>
</feature>
<evidence type="ECO:0000313" key="3">
    <source>
        <dbReference type="Proteomes" id="UP000887116"/>
    </source>
</evidence>
<sequence length="135" mass="14788">MPPQYQGMQGQQNSGSQTIFPSHQTSFHGNSGLQSGYQSNSVPQGGYQGNSGPQGFHNNQGPSDSVMAGSESSPHYHSMPYRPHYGHQGHYRSNSGQGMNSYMSPDEARHLQAAVSRADDVLTILQTSMMKMQRR</sequence>
<accession>A0A8X6F2R0</accession>
<organism evidence="2 3">
    <name type="scientific">Trichonephila clavata</name>
    <name type="common">Joro spider</name>
    <name type="synonym">Nephila clavata</name>
    <dbReference type="NCBI Taxonomy" id="2740835"/>
    <lineage>
        <taxon>Eukaryota</taxon>
        <taxon>Metazoa</taxon>
        <taxon>Ecdysozoa</taxon>
        <taxon>Arthropoda</taxon>
        <taxon>Chelicerata</taxon>
        <taxon>Arachnida</taxon>
        <taxon>Araneae</taxon>
        <taxon>Araneomorphae</taxon>
        <taxon>Entelegynae</taxon>
        <taxon>Araneoidea</taxon>
        <taxon>Nephilidae</taxon>
        <taxon>Trichonephila</taxon>
    </lineage>
</organism>
<feature type="compositionally biased region" description="Low complexity" evidence="1">
    <location>
        <begin position="1"/>
        <end position="17"/>
    </location>
</feature>
<evidence type="ECO:0000256" key="1">
    <source>
        <dbReference type="SAM" id="MobiDB-lite"/>
    </source>
</evidence>
<comment type="caution">
    <text evidence="2">The sequence shown here is derived from an EMBL/GenBank/DDBJ whole genome shotgun (WGS) entry which is preliminary data.</text>
</comment>
<name>A0A8X6F2R0_TRICU</name>
<dbReference type="Proteomes" id="UP000887116">
    <property type="component" value="Unassembled WGS sequence"/>
</dbReference>
<keyword evidence="3" id="KW-1185">Reference proteome</keyword>
<feature type="compositionally biased region" description="Polar residues" evidence="1">
    <location>
        <begin position="18"/>
        <end position="43"/>
    </location>
</feature>
<evidence type="ECO:0000313" key="2">
    <source>
        <dbReference type="EMBL" id="GFQ69383.1"/>
    </source>
</evidence>
<gene>
    <name evidence="2" type="ORF">TNCT_199131</name>
</gene>
<feature type="region of interest" description="Disordered" evidence="1">
    <location>
        <begin position="1"/>
        <end position="105"/>
    </location>
</feature>
<dbReference type="EMBL" id="BMAO01020725">
    <property type="protein sequence ID" value="GFQ69383.1"/>
    <property type="molecule type" value="Genomic_DNA"/>
</dbReference>
<feature type="compositionally biased region" description="Polar residues" evidence="1">
    <location>
        <begin position="50"/>
        <end position="63"/>
    </location>
</feature>
<protein>
    <submittedName>
        <fullName evidence="2">Uncharacterized protein</fullName>
    </submittedName>
</protein>